<dbReference type="Gene3D" id="3.30.70.100">
    <property type="match status" value="1"/>
</dbReference>
<feature type="domain" description="HMA" evidence="1">
    <location>
        <begin position="300"/>
        <end position="344"/>
    </location>
</feature>
<gene>
    <name evidence="2" type="ORF">FB475_6359</name>
</gene>
<dbReference type="InterPro" id="IPR006121">
    <property type="entry name" value="HMA_dom"/>
</dbReference>
<dbReference type="Proteomes" id="UP000316298">
    <property type="component" value="Unassembled WGS sequence"/>
</dbReference>
<evidence type="ECO:0000259" key="1">
    <source>
        <dbReference type="Pfam" id="PF00403"/>
    </source>
</evidence>
<name>A0A542DUC6_9ACTN</name>
<dbReference type="SUPFAM" id="SSF55008">
    <property type="entry name" value="HMA, heavy metal-associated domain"/>
    <property type="match status" value="1"/>
</dbReference>
<keyword evidence="3" id="KW-1185">Reference proteome</keyword>
<dbReference type="GO" id="GO:0046872">
    <property type="term" value="F:metal ion binding"/>
    <property type="evidence" value="ECO:0007669"/>
    <property type="project" value="InterPro"/>
</dbReference>
<accession>A0A542DUC6</accession>
<dbReference type="InterPro" id="IPR036163">
    <property type="entry name" value="HMA_dom_sf"/>
</dbReference>
<evidence type="ECO:0000313" key="2">
    <source>
        <dbReference type="EMBL" id="TQJ06693.1"/>
    </source>
</evidence>
<proteinExistence type="predicted"/>
<evidence type="ECO:0000313" key="3">
    <source>
        <dbReference type="Proteomes" id="UP000316298"/>
    </source>
</evidence>
<dbReference type="CDD" id="cd00371">
    <property type="entry name" value="HMA"/>
    <property type="match status" value="1"/>
</dbReference>
<organism evidence="2 3">
    <name type="scientific">Kribbella jejuensis</name>
    <dbReference type="NCBI Taxonomy" id="236068"/>
    <lineage>
        <taxon>Bacteria</taxon>
        <taxon>Bacillati</taxon>
        <taxon>Actinomycetota</taxon>
        <taxon>Actinomycetes</taxon>
        <taxon>Propionibacteriales</taxon>
        <taxon>Kribbellaceae</taxon>
        <taxon>Kribbella</taxon>
    </lineage>
</organism>
<protein>
    <submittedName>
        <fullName evidence="2">Copper chaperone CopZ</fullName>
    </submittedName>
</protein>
<comment type="caution">
    <text evidence="2">The sequence shown here is derived from an EMBL/GenBank/DDBJ whole genome shotgun (WGS) entry which is preliminary data.</text>
</comment>
<dbReference type="RefSeq" id="WP_202878621.1">
    <property type="nucleotide sequence ID" value="NZ_BAAAKA010000052.1"/>
</dbReference>
<sequence length="365" mass="39072">MSADVSAGTARSSVARLLSELAFDVFDTAGAVTPVSLRYQLEPVGGLLTEEFLRTKLEGCPPGLVTAATHRVIWTDSAGISNVAHAGALGAVVPIVAREATLVLWRQLDDSCLVERSGSLSSAHTALLAEVTTDKEPLAILRTGVDAAARVLVQHAYLAARTPYDDPAAFAAVLRDSGLFATVAGTWYWGLQAATYRRGLIPVQLICFGGRVSYSADTVAALRAMKELRIADLEQYRTLADGERPRCLAHSPQTVDGRRVNLVTQVADRFVDTFIRLLDVVELTADGGPTRSESAVSATTFEVPDMTCQHCIGTITNAVAEFGVEPPTFDLETKRVVADFASPAIRDQSFEAIRTHGYTVVPLAD</sequence>
<dbReference type="EMBL" id="VFMM01000003">
    <property type="protein sequence ID" value="TQJ06693.1"/>
    <property type="molecule type" value="Genomic_DNA"/>
</dbReference>
<dbReference type="Pfam" id="PF00403">
    <property type="entry name" value="HMA"/>
    <property type="match status" value="1"/>
</dbReference>
<reference evidence="2 3" key="1">
    <citation type="submission" date="2019-06" db="EMBL/GenBank/DDBJ databases">
        <title>Sequencing the genomes of 1000 actinobacteria strains.</title>
        <authorList>
            <person name="Klenk H.-P."/>
        </authorList>
    </citation>
    <scope>NUCLEOTIDE SEQUENCE [LARGE SCALE GENOMIC DNA]</scope>
    <source>
        <strain evidence="2 3">DSM 17305</strain>
    </source>
</reference>
<dbReference type="AlphaFoldDB" id="A0A542DUC6"/>